<evidence type="ECO:0000313" key="2">
    <source>
        <dbReference type="EMBL" id="XCI29333.1"/>
    </source>
</evidence>
<feature type="transmembrane region" description="Helical" evidence="1">
    <location>
        <begin position="110"/>
        <end position="132"/>
    </location>
</feature>
<keyword evidence="1" id="KW-0812">Transmembrane</keyword>
<keyword evidence="1" id="KW-0472">Membrane</keyword>
<organism evidence="2">
    <name type="scientific">Proteinivorax hydrogeniformans</name>
    <dbReference type="NCBI Taxonomy" id="1826727"/>
    <lineage>
        <taxon>Bacteria</taxon>
        <taxon>Bacillati</taxon>
        <taxon>Bacillota</taxon>
        <taxon>Clostridia</taxon>
        <taxon>Eubacteriales</taxon>
        <taxon>Proteinivoracaceae</taxon>
        <taxon>Proteinivorax</taxon>
    </lineage>
</organism>
<reference evidence="2" key="2">
    <citation type="submission" date="2024-06" db="EMBL/GenBank/DDBJ databases">
        <authorList>
            <person name="Petrova K.O."/>
            <person name="Toshchakov S.V."/>
            <person name="Boltjanskaja Y.V."/>
            <person name="Kevbrin V.V."/>
        </authorList>
    </citation>
    <scope>NUCLEOTIDE SEQUENCE</scope>
    <source>
        <strain evidence="2">Z-710</strain>
    </source>
</reference>
<feature type="transmembrane region" description="Helical" evidence="1">
    <location>
        <begin position="138"/>
        <end position="162"/>
    </location>
</feature>
<dbReference type="Gene3D" id="1.10.1760.20">
    <property type="match status" value="1"/>
</dbReference>
<accession>A0AAU8HVA6</accession>
<protein>
    <submittedName>
        <fullName evidence="2">ECF transporter S component</fullName>
    </submittedName>
</protein>
<dbReference type="InterPro" id="IPR024529">
    <property type="entry name" value="ECF_trnsprt_substrate-spec"/>
</dbReference>
<feature type="transmembrane region" description="Helical" evidence="1">
    <location>
        <begin position="16"/>
        <end position="34"/>
    </location>
</feature>
<proteinExistence type="predicted"/>
<dbReference type="Pfam" id="PF12822">
    <property type="entry name" value="ECF_trnsprt"/>
    <property type="match status" value="1"/>
</dbReference>
<dbReference type="AlphaFoldDB" id="A0AAU8HVA6"/>
<feature type="transmembrane region" description="Helical" evidence="1">
    <location>
        <begin position="79"/>
        <end position="98"/>
    </location>
</feature>
<keyword evidence="1" id="KW-1133">Transmembrane helix</keyword>
<dbReference type="RefSeq" id="WP_353893881.1">
    <property type="nucleotide sequence ID" value="NZ_CP159485.1"/>
</dbReference>
<reference evidence="2" key="1">
    <citation type="journal article" date="2018" name="Antonie Van Leeuwenhoek">
        <title>Proteinivorax hydrogeniformans sp. nov., an anaerobic, haloalkaliphilic bacterium fermenting proteinaceous compounds with high hydrogen production.</title>
        <authorList>
            <person name="Boltyanskaya Y."/>
            <person name="Detkova E."/>
            <person name="Pimenov N."/>
            <person name="Kevbrin V."/>
        </authorList>
    </citation>
    <scope>NUCLEOTIDE SEQUENCE</scope>
    <source>
        <strain evidence="2">Z-710</strain>
    </source>
</reference>
<gene>
    <name evidence="2" type="ORF">PRVXH_000651</name>
</gene>
<dbReference type="EMBL" id="CP159485">
    <property type="protein sequence ID" value="XCI29333.1"/>
    <property type="molecule type" value="Genomic_DNA"/>
</dbReference>
<evidence type="ECO:0000256" key="1">
    <source>
        <dbReference type="SAM" id="Phobius"/>
    </source>
</evidence>
<sequence length="170" mass="18003">MNNLALKSNKIKTVTIAYSAMLIALSYVGSLIKVQGSIAFDSMPAFFGALLLGPAWGGVIGFVGHLLTAVTSGFPMTLPMHAVIAVQMAFFVFAFGWLCKKTNYYVSGSVATILNGPGAALVAVPFSMLFNLPLSGWALFKIVIIPLTLASAANVLLAVMLYKIIGNRIK</sequence>
<name>A0AAU8HVA6_9FIRM</name>
<dbReference type="GO" id="GO:0022857">
    <property type="term" value="F:transmembrane transporter activity"/>
    <property type="evidence" value="ECO:0007669"/>
    <property type="project" value="InterPro"/>
</dbReference>
<feature type="transmembrane region" description="Helical" evidence="1">
    <location>
        <begin position="46"/>
        <end position="67"/>
    </location>
</feature>